<evidence type="ECO:0000256" key="1">
    <source>
        <dbReference type="PROSITE-ProRule" id="PRU00169"/>
    </source>
</evidence>
<dbReference type="PROSITE" id="PS50110">
    <property type="entry name" value="RESPONSE_REGULATORY"/>
    <property type="match status" value="1"/>
</dbReference>
<feature type="coiled-coil region" evidence="2">
    <location>
        <begin position="389"/>
        <end position="423"/>
    </location>
</feature>
<dbReference type="InterPro" id="IPR001789">
    <property type="entry name" value="Sig_transdc_resp-reg_receiver"/>
</dbReference>
<dbReference type="OrthoDB" id="8127at2157"/>
<dbReference type="Gene3D" id="3.40.50.2300">
    <property type="match status" value="1"/>
</dbReference>
<reference evidence="6 7" key="2">
    <citation type="journal article" date="2014" name="Int. J. Syst. Evol. Microbiol.">
        <title>Methanobacterium paludis sp. nov. and a novel strain of Methanobacterium lacus isolated from northern peatlands.</title>
        <authorList>
            <person name="Cadillo-Quiroz H."/>
            <person name="Brauer S.L."/>
            <person name="Goodson N."/>
            <person name="Yavitt J.B."/>
            <person name="Zinder S.H."/>
        </authorList>
    </citation>
    <scope>NUCLEOTIDE SEQUENCE [LARGE SCALE GENOMIC DNA]</scope>
    <source>
        <strain evidence="6 7">AL-21</strain>
    </source>
</reference>
<dbReference type="InterPro" id="IPR000014">
    <property type="entry name" value="PAS"/>
</dbReference>
<dbReference type="PROSITE" id="PS50113">
    <property type="entry name" value="PAC"/>
    <property type="match status" value="1"/>
</dbReference>
<dbReference type="CDD" id="cd00075">
    <property type="entry name" value="HATPase"/>
    <property type="match status" value="1"/>
</dbReference>
<organism evidence="6 7">
    <name type="scientific">Methanobacterium lacus (strain AL-21)</name>
    <dbReference type="NCBI Taxonomy" id="877455"/>
    <lineage>
        <taxon>Archaea</taxon>
        <taxon>Methanobacteriati</taxon>
        <taxon>Methanobacteriota</taxon>
        <taxon>Methanomada group</taxon>
        <taxon>Methanobacteria</taxon>
        <taxon>Methanobacteriales</taxon>
        <taxon>Methanobacteriaceae</taxon>
        <taxon>Methanobacterium</taxon>
    </lineage>
</organism>
<dbReference type="eggNOG" id="arCOG06192">
    <property type="taxonomic scope" value="Archaea"/>
</dbReference>
<dbReference type="NCBIfam" id="TIGR00229">
    <property type="entry name" value="sensory_box"/>
    <property type="match status" value="1"/>
</dbReference>
<dbReference type="CDD" id="cd17534">
    <property type="entry name" value="REC_DC-like"/>
    <property type="match status" value="1"/>
</dbReference>
<evidence type="ECO:0000313" key="6">
    <source>
        <dbReference type="EMBL" id="ADZ10115.1"/>
    </source>
</evidence>
<dbReference type="GO" id="GO:0016301">
    <property type="term" value="F:kinase activity"/>
    <property type="evidence" value="ECO:0007669"/>
    <property type="project" value="UniProtKB-KW"/>
</dbReference>
<dbReference type="eggNOG" id="arCOG06537">
    <property type="taxonomic scope" value="Archaea"/>
</dbReference>
<dbReference type="PANTHER" id="PTHR43065">
    <property type="entry name" value="SENSOR HISTIDINE KINASE"/>
    <property type="match status" value="1"/>
</dbReference>
<dbReference type="RefSeq" id="WP_013645466.1">
    <property type="nucleotide sequence ID" value="NC_015216.1"/>
</dbReference>
<dbReference type="PROSITE" id="PS50109">
    <property type="entry name" value="HIS_KIN"/>
    <property type="match status" value="1"/>
</dbReference>
<feature type="domain" description="PAC" evidence="5">
    <location>
        <begin position="493"/>
        <end position="536"/>
    </location>
</feature>
<keyword evidence="6" id="KW-0418">Kinase</keyword>
<dbReference type="Pfam" id="PF13426">
    <property type="entry name" value="PAS_9"/>
    <property type="match status" value="1"/>
</dbReference>
<dbReference type="InterPro" id="IPR000700">
    <property type="entry name" value="PAS-assoc_C"/>
</dbReference>
<dbReference type="SMART" id="SM00387">
    <property type="entry name" value="HATPase_c"/>
    <property type="match status" value="1"/>
</dbReference>
<dbReference type="SUPFAM" id="SSF55874">
    <property type="entry name" value="ATPase domain of HSP90 chaperone/DNA topoisomerase II/histidine kinase"/>
    <property type="match status" value="1"/>
</dbReference>
<dbReference type="GeneID" id="25394754"/>
<dbReference type="InterPro" id="IPR036890">
    <property type="entry name" value="HATPase_C_sf"/>
</dbReference>
<evidence type="ECO:0000256" key="2">
    <source>
        <dbReference type="SAM" id="Coils"/>
    </source>
</evidence>
<dbReference type="Gene3D" id="3.30.565.10">
    <property type="entry name" value="Histidine kinase-like ATPase, C-terminal domain"/>
    <property type="match status" value="1"/>
</dbReference>
<dbReference type="SMART" id="SM00448">
    <property type="entry name" value="REC"/>
    <property type="match status" value="1"/>
</dbReference>
<dbReference type="SUPFAM" id="SSF55785">
    <property type="entry name" value="PYP-like sensor domain (PAS domain)"/>
    <property type="match status" value="1"/>
</dbReference>
<feature type="coiled-coil region" evidence="2">
    <location>
        <begin position="125"/>
        <end position="152"/>
    </location>
</feature>
<evidence type="ECO:0000259" key="4">
    <source>
        <dbReference type="PROSITE" id="PS50110"/>
    </source>
</evidence>
<keyword evidence="7" id="KW-1185">Reference proteome</keyword>
<dbReference type="InterPro" id="IPR003594">
    <property type="entry name" value="HATPase_dom"/>
</dbReference>
<dbReference type="InterPro" id="IPR011495">
    <property type="entry name" value="Sig_transdc_His_kin_sub2_dim/P"/>
</dbReference>
<dbReference type="InterPro" id="IPR011006">
    <property type="entry name" value="CheY-like_superfamily"/>
</dbReference>
<keyword evidence="6" id="KW-0808">Transferase</keyword>
<feature type="domain" description="Histidine kinase" evidence="3">
    <location>
        <begin position="258"/>
        <end position="347"/>
    </location>
</feature>
<keyword evidence="2" id="KW-0175">Coiled coil</keyword>
<dbReference type="EMBL" id="CP002551">
    <property type="protein sequence ID" value="ADZ10115.1"/>
    <property type="molecule type" value="Genomic_DNA"/>
</dbReference>
<protein>
    <submittedName>
        <fullName evidence="6">Signal transduction histidine kinase</fullName>
    </submittedName>
</protein>
<dbReference type="Pfam" id="PF00072">
    <property type="entry name" value="Response_reg"/>
    <property type="match status" value="1"/>
</dbReference>
<evidence type="ECO:0000259" key="3">
    <source>
        <dbReference type="PROSITE" id="PS50109"/>
    </source>
</evidence>
<evidence type="ECO:0000313" key="7">
    <source>
        <dbReference type="Proteomes" id="UP000007490"/>
    </source>
</evidence>
<evidence type="ECO:0000259" key="5">
    <source>
        <dbReference type="PROSITE" id="PS50113"/>
    </source>
</evidence>
<dbReference type="InterPro" id="IPR035965">
    <property type="entry name" value="PAS-like_dom_sf"/>
</dbReference>
<name>F0TAP3_METLA</name>
<gene>
    <name evidence="6" type="ordered locus">Metbo_1895</name>
</gene>
<dbReference type="Pfam" id="PF02518">
    <property type="entry name" value="HATPase_c"/>
    <property type="match status" value="1"/>
</dbReference>
<dbReference type="InterPro" id="IPR005467">
    <property type="entry name" value="His_kinase_dom"/>
</dbReference>
<dbReference type="PANTHER" id="PTHR43065:SF23">
    <property type="entry name" value="SENSOR HISTIDINE KINASE PDTAS"/>
    <property type="match status" value="1"/>
</dbReference>
<dbReference type="Proteomes" id="UP000007490">
    <property type="component" value="Chromosome"/>
</dbReference>
<keyword evidence="1" id="KW-0597">Phosphoprotein</keyword>
<dbReference type="HOGENOM" id="CLU_000445_114_57_2"/>
<feature type="modified residue" description="4-aspartylphosphate" evidence="1">
    <location>
        <position position="55"/>
    </location>
</feature>
<dbReference type="GO" id="GO:0000160">
    <property type="term" value="P:phosphorelay signal transduction system"/>
    <property type="evidence" value="ECO:0007669"/>
    <property type="project" value="InterPro"/>
</dbReference>
<accession>F0TAP3</accession>
<dbReference type="Pfam" id="PF07568">
    <property type="entry name" value="HisKA_2"/>
    <property type="match status" value="1"/>
</dbReference>
<dbReference type="eggNOG" id="arCOG02335">
    <property type="taxonomic scope" value="Archaea"/>
</dbReference>
<dbReference type="Gene3D" id="3.30.450.20">
    <property type="entry name" value="PAS domain"/>
    <property type="match status" value="2"/>
</dbReference>
<feature type="domain" description="Response regulatory" evidence="4">
    <location>
        <begin position="5"/>
        <end position="120"/>
    </location>
</feature>
<dbReference type="STRING" id="877455.Metbo_1895"/>
<proteinExistence type="predicted"/>
<reference evidence="7" key="1">
    <citation type="submission" date="2011-02" db="EMBL/GenBank/DDBJ databases">
        <title>Complete sequence of Methanobacterium sp. AL-21.</title>
        <authorList>
            <consortium name="US DOE Joint Genome Institute"/>
            <person name="Lucas S."/>
            <person name="Copeland A."/>
            <person name="Lapidus A."/>
            <person name="Cheng J.-F."/>
            <person name="Goodwin L."/>
            <person name="Pitluck S."/>
            <person name="Chertkov O."/>
            <person name="Detter J.C."/>
            <person name="Han C."/>
            <person name="Tapia R."/>
            <person name="Land M."/>
            <person name="Hauser L."/>
            <person name="Kyrpides N."/>
            <person name="Ivanova N."/>
            <person name="Mikhailova N."/>
            <person name="Pagani I."/>
            <person name="Cadillo-Quiroz H."/>
            <person name="Imachi H."/>
            <person name="Zinder S."/>
            <person name="Liu W."/>
            <person name="Woyke T."/>
        </authorList>
    </citation>
    <scope>NUCLEOTIDE SEQUENCE [LARGE SCALE GENOMIC DNA]</scope>
    <source>
        <strain evidence="7">AL-21</strain>
    </source>
</reference>
<dbReference type="KEGG" id="mel:Metbo_1895"/>
<dbReference type="SUPFAM" id="SSF52172">
    <property type="entry name" value="CheY-like"/>
    <property type="match status" value="1"/>
</dbReference>
<sequence>MTNEKILVVEDEELIGQDIKFLLEDLGYEVPDLVPSGEEAIQKAMETNADLVLMDIMLEGDMDGIEAANRINNQYGIPVIYLTAYRNEEIFNRAKLSEPYAYIVKPFEERELKTNVEIVLNRHKAEQERIKLTELTAKNEILKRSLNEQETLLREIHHRVNNNMQIISSMLSLQSTQVKDPSDLLLFKDSQNRVKSMAKVHERLYQSYDLSTIKFADYCKSLLTDLFSSHRAPPSVRLKLDIDNVPFNMETAIPCGLLINELVSNSLKYAFPDKNGEIAVSLKHYNQNQYLLTISDNGIGIPDDIDFENGPSLGFRLVHNLTNQLEGEIELFKNGGTTFKLLFMELVYETRSGIKDTITTAYRSRELRETAERILNNRIDDIETIPQDYHELLQDLQVHQIEVEMQKEELKTSKREILESRKKYLDLYNSSPVGYLSLGKDCIIKEINDTGASMLGISLGGLINTSFLSFLRSDSRLIFENYNDKAIRTWKKQKYRMALLRAEGNEFDAYVEVTPIINSDGTFKEFQMTLIDFSRF</sequence>
<dbReference type="AlphaFoldDB" id="F0TAP3"/>
<dbReference type="CDD" id="cd00130">
    <property type="entry name" value="PAS"/>
    <property type="match status" value="1"/>
</dbReference>